<keyword evidence="1" id="KW-0472">Membrane</keyword>
<name>A0A1J3JGV5_NOCCA</name>
<accession>A0A1J3JGV5</accession>
<keyword evidence="1" id="KW-1133">Transmembrane helix</keyword>
<organism evidence="2">
    <name type="scientific">Noccaea caerulescens</name>
    <name type="common">Alpine penny-cress</name>
    <name type="synonym">Thlaspi caerulescens</name>
    <dbReference type="NCBI Taxonomy" id="107243"/>
    <lineage>
        <taxon>Eukaryota</taxon>
        <taxon>Viridiplantae</taxon>
        <taxon>Streptophyta</taxon>
        <taxon>Embryophyta</taxon>
        <taxon>Tracheophyta</taxon>
        <taxon>Spermatophyta</taxon>
        <taxon>Magnoliopsida</taxon>
        <taxon>eudicotyledons</taxon>
        <taxon>Gunneridae</taxon>
        <taxon>Pentapetalae</taxon>
        <taxon>rosids</taxon>
        <taxon>malvids</taxon>
        <taxon>Brassicales</taxon>
        <taxon>Brassicaceae</taxon>
        <taxon>Coluteocarpeae</taxon>
        <taxon>Noccaea</taxon>
    </lineage>
</organism>
<reference evidence="2" key="1">
    <citation type="submission" date="2016-07" db="EMBL/GenBank/DDBJ databases">
        <title>De novo transcriptome assembly of four accessions of the metal hyperaccumulator plant Noccaea caerulescens.</title>
        <authorList>
            <person name="Blande D."/>
            <person name="Halimaa P."/>
            <person name="Tervahauta A.I."/>
            <person name="Aarts M.G."/>
            <person name="Karenlampi S.O."/>
        </authorList>
    </citation>
    <scope>NUCLEOTIDE SEQUENCE</scope>
</reference>
<feature type="transmembrane region" description="Helical" evidence="1">
    <location>
        <begin position="140"/>
        <end position="158"/>
    </location>
</feature>
<feature type="transmembrane region" description="Helical" evidence="1">
    <location>
        <begin position="246"/>
        <end position="278"/>
    </location>
</feature>
<dbReference type="EMBL" id="GEVM01014361">
    <property type="protein sequence ID" value="JAU91577.1"/>
    <property type="molecule type" value="Transcribed_RNA"/>
</dbReference>
<feature type="transmembrane region" description="Helical" evidence="1">
    <location>
        <begin position="207"/>
        <end position="226"/>
    </location>
</feature>
<sequence length="303" mass="34263">MSSSSPSGSGGDLTERKGIPAAKFIQDVETYLSQSGLDSNSALAFHQERLQQYKVVDMKLLAQQRDLQLPRERFRSTSEDTSIVLEEMVARGVVIANKDESMRRKRFWTITLRLSTAVMAISLLIFCLTGKAKNFKDPTAYAVISIGKYLIIQYALFGATTKWWCGCDHPFEVLHREIGPAVIVVLQQAFVVFICIVTLWSGKIVEVFVYAMSSIIGFVAFLQLLSPTIDQDDTADFDMNHLWFTIGVGTVMGLVCLIPNLFFFLGWFSIFILTYVFIVRYNFPHKTLVEAFVIVLEVLDMNY</sequence>
<keyword evidence="1" id="KW-0812">Transmembrane</keyword>
<evidence type="ECO:0000256" key="1">
    <source>
        <dbReference type="SAM" id="Phobius"/>
    </source>
</evidence>
<evidence type="ECO:0000313" key="2">
    <source>
        <dbReference type="EMBL" id="JAU91577.1"/>
    </source>
</evidence>
<gene>
    <name evidence="2" type="ORF">MP_TR22262_c3_g1_i1_g.63418</name>
</gene>
<feature type="transmembrane region" description="Helical" evidence="1">
    <location>
        <begin position="178"/>
        <end position="200"/>
    </location>
</feature>
<feature type="transmembrane region" description="Helical" evidence="1">
    <location>
        <begin position="107"/>
        <end position="128"/>
    </location>
</feature>
<protein>
    <submittedName>
        <fullName evidence="2">Putative prefoldin subunit 3</fullName>
    </submittedName>
</protein>
<dbReference type="AlphaFoldDB" id="A0A1J3JGV5"/>
<proteinExistence type="predicted"/>